<keyword evidence="1" id="KW-1133">Transmembrane helix</keyword>
<organism evidence="2 3">
    <name type="scientific">Thalassococcus lentus</name>
    <dbReference type="NCBI Taxonomy" id="1210524"/>
    <lineage>
        <taxon>Bacteria</taxon>
        <taxon>Pseudomonadati</taxon>
        <taxon>Pseudomonadota</taxon>
        <taxon>Alphaproteobacteria</taxon>
        <taxon>Rhodobacterales</taxon>
        <taxon>Roseobacteraceae</taxon>
        <taxon>Thalassococcus</taxon>
    </lineage>
</organism>
<evidence type="ECO:0000256" key="1">
    <source>
        <dbReference type="SAM" id="Phobius"/>
    </source>
</evidence>
<reference evidence="2 3" key="1">
    <citation type="submission" date="2023-01" db="EMBL/GenBank/DDBJ databases">
        <title>Thalassococcus onchidii sp. nov., isolated from a marine invertebrate from the South China Sea.</title>
        <authorList>
            <person name="Xu S."/>
            <person name="Liu Z."/>
            <person name="Xu Y."/>
        </authorList>
    </citation>
    <scope>NUCLEOTIDE SEQUENCE [LARGE SCALE GENOMIC DNA]</scope>
    <source>
        <strain evidence="2 3">KCTC 32084</strain>
    </source>
</reference>
<accession>A0ABT4XUV3</accession>
<feature type="transmembrane region" description="Helical" evidence="1">
    <location>
        <begin position="104"/>
        <end position="126"/>
    </location>
</feature>
<keyword evidence="1" id="KW-0812">Transmembrane</keyword>
<keyword evidence="1" id="KW-0472">Membrane</keyword>
<sequence length="219" mass="24543">MYPGIYCLQLIIEFMKHSAPQKICQVVSTDCDSLKVENKIIPKGQEKLNFLLDPRSMPGAPNKDSWIWQVEEFSLPPKFSSSQEEKYEFFEIDPKPTTENSFPIAFGAVIVSIPVGLITALIYIYVLDVSLMGVIIVYLVGTTSSIVAVFFIRFIFLFRSEKNADWLLAGPPVSLESFSFLRLGRLLLVLLHKSVERQTSPFPGRAYPTGSVTGMPRAA</sequence>
<gene>
    <name evidence="2" type="ORF">PFY00_12930</name>
</gene>
<comment type="caution">
    <text evidence="2">The sequence shown here is derived from an EMBL/GenBank/DDBJ whole genome shotgun (WGS) entry which is preliminary data.</text>
</comment>
<proteinExistence type="predicted"/>
<feature type="transmembrane region" description="Helical" evidence="1">
    <location>
        <begin position="132"/>
        <end position="156"/>
    </location>
</feature>
<protein>
    <submittedName>
        <fullName evidence="2">Uncharacterized protein</fullName>
    </submittedName>
</protein>
<evidence type="ECO:0000313" key="2">
    <source>
        <dbReference type="EMBL" id="MDA7425630.1"/>
    </source>
</evidence>
<dbReference type="Proteomes" id="UP001210720">
    <property type="component" value="Unassembled WGS sequence"/>
</dbReference>
<dbReference type="EMBL" id="JAQIOY010000004">
    <property type="protein sequence ID" value="MDA7425630.1"/>
    <property type="molecule type" value="Genomic_DNA"/>
</dbReference>
<name>A0ABT4XUV3_9RHOB</name>
<evidence type="ECO:0000313" key="3">
    <source>
        <dbReference type="Proteomes" id="UP001210720"/>
    </source>
</evidence>
<dbReference type="RefSeq" id="WP_271433214.1">
    <property type="nucleotide sequence ID" value="NZ_JAQIOY010000004.1"/>
</dbReference>
<keyword evidence="3" id="KW-1185">Reference proteome</keyword>